<accession>A0A640VUJ8</accession>
<organism evidence="2 3">
    <name type="scientific">Roseobacter cerasinus</name>
    <dbReference type="NCBI Taxonomy" id="2602289"/>
    <lineage>
        <taxon>Bacteria</taxon>
        <taxon>Pseudomonadati</taxon>
        <taxon>Pseudomonadota</taxon>
        <taxon>Alphaproteobacteria</taxon>
        <taxon>Rhodobacterales</taxon>
        <taxon>Roseobacteraceae</taxon>
        <taxon>Roseobacter</taxon>
    </lineage>
</organism>
<protein>
    <recommendedName>
        <fullName evidence="4">VPLPA-CTERM protein sorting domain-containing protein</fullName>
    </recommendedName>
</protein>
<comment type="caution">
    <text evidence="2">The sequence shown here is derived from an EMBL/GenBank/DDBJ whole genome shotgun (WGS) entry which is preliminary data.</text>
</comment>
<evidence type="ECO:0000256" key="1">
    <source>
        <dbReference type="SAM" id="SignalP"/>
    </source>
</evidence>
<feature type="chain" id="PRO_5024918600" description="VPLPA-CTERM protein sorting domain-containing protein" evidence="1">
    <location>
        <begin position="19"/>
        <end position="233"/>
    </location>
</feature>
<dbReference type="NCBIfam" id="TIGR03370">
    <property type="entry name" value="VPLPA-CTERM"/>
    <property type="match status" value="1"/>
</dbReference>
<reference evidence="2 3" key="1">
    <citation type="submission" date="2019-12" db="EMBL/GenBank/DDBJ databases">
        <title>Roseobacter cerasinus sp. nov., isolated from seawater around aquaculture.</title>
        <authorList>
            <person name="Muramatsu S."/>
            <person name="Takabe Y."/>
            <person name="Mori K."/>
            <person name="Takaichi S."/>
            <person name="Hanada S."/>
        </authorList>
    </citation>
    <scope>NUCLEOTIDE SEQUENCE [LARGE SCALE GENOMIC DNA]</scope>
    <source>
        <strain evidence="2 3">AI77</strain>
    </source>
</reference>
<evidence type="ECO:0000313" key="2">
    <source>
        <dbReference type="EMBL" id="GFE51342.1"/>
    </source>
</evidence>
<proteinExistence type="predicted"/>
<dbReference type="EMBL" id="BLIV01000006">
    <property type="protein sequence ID" value="GFE51342.1"/>
    <property type="molecule type" value="Genomic_DNA"/>
</dbReference>
<dbReference type="Proteomes" id="UP000436522">
    <property type="component" value="Unassembled WGS sequence"/>
</dbReference>
<evidence type="ECO:0000313" key="3">
    <source>
        <dbReference type="Proteomes" id="UP000436522"/>
    </source>
</evidence>
<keyword evidence="3" id="KW-1185">Reference proteome</keyword>
<dbReference type="InterPro" id="IPR022472">
    <property type="entry name" value="VPLPA-CTERM"/>
</dbReference>
<sequence length="233" mass="24921">MKYLITSALLSAALFTGAAPLTAKSIDFSGEIELYNYLGPDLPFGAEPAFIDVSIEFDDEEPPAILEDGGVAQLAVFQNAVQSLSYEVFDEFGAALGLWSASDVQIQMLDFILGDGVQFFSTDIEGPDPFNRMQLLFEGAPGVWSTLTLDEITEDVLRNMTTAWMDINFFIGEGPFGARFAIDTDSIVVTDPSGPRVSPVPLPAGLPLLLAGLGAFGVIGRLRKANPCNSADT</sequence>
<evidence type="ECO:0008006" key="4">
    <source>
        <dbReference type="Google" id="ProtNLM"/>
    </source>
</evidence>
<keyword evidence="1" id="KW-0732">Signal</keyword>
<feature type="signal peptide" evidence="1">
    <location>
        <begin position="1"/>
        <end position="18"/>
    </location>
</feature>
<dbReference type="RefSeq" id="WP_238840984.1">
    <property type="nucleotide sequence ID" value="NZ_BLIV01000006.1"/>
</dbReference>
<name>A0A640VUJ8_9RHOB</name>
<gene>
    <name evidence="2" type="ORF">So717_30950</name>
</gene>
<dbReference type="AlphaFoldDB" id="A0A640VUJ8"/>